<keyword evidence="11" id="KW-1185">Reference proteome</keyword>
<dbReference type="OrthoDB" id="9791737at2"/>
<keyword evidence="8 9" id="KW-0051">Antiviral defense</keyword>
<dbReference type="EC" id="3.1.-.-" evidence="9"/>
<dbReference type="GO" id="GO:0016787">
    <property type="term" value="F:hydrolase activity"/>
    <property type="evidence" value="ECO:0007669"/>
    <property type="project" value="UniProtKB-KW"/>
</dbReference>
<comment type="cofactor">
    <cofactor evidence="1 9">
        <name>Mg(2+)</name>
        <dbReference type="ChEBI" id="CHEBI:18420"/>
    </cofactor>
</comment>
<sequence length="102" mass="11750">MRLLVFFDLPMVTKAEKRAYAQFRKFLLNDGYDMIQWSVYGRILNGSDAEKKHLARLADNLPPEGSVRCMTVTEKQYAGMRLMVGMPLFQEKKVAAAQMLLF</sequence>
<dbReference type="InterPro" id="IPR019199">
    <property type="entry name" value="Virulence_VapD/CRISPR_Cas2"/>
</dbReference>
<dbReference type="Pfam" id="PF09827">
    <property type="entry name" value="CRISPR_Cas2"/>
    <property type="match status" value="1"/>
</dbReference>
<dbReference type="RefSeq" id="WP_136385703.1">
    <property type="nucleotide sequence ID" value="NZ_SSOD01000011.1"/>
</dbReference>
<organism evidence="10 11">
    <name type="scientific">Pseudothauera rhizosphaerae</name>
    <dbReference type="NCBI Taxonomy" id="2565932"/>
    <lineage>
        <taxon>Bacteria</taxon>
        <taxon>Pseudomonadati</taxon>
        <taxon>Pseudomonadota</taxon>
        <taxon>Betaproteobacteria</taxon>
        <taxon>Rhodocyclales</taxon>
        <taxon>Zoogloeaceae</taxon>
        <taxon>Pseudothauera</taxon>
    </lineage>
</organism>
<evidence type="ECO:0000256" key="4">
    <source>
        <dbReference type="ARBA" id="ARBA00022723"/>
    </source>
</evidence>
<dbReference type="GO" id="GO:0051607">
    <property type="term" value="P:defense response to virus"/>
    <property type="evidence" value="ECO:0007669"/>
    <property type="project" value="UniProtKB-UniRule"/>
</dbReference>
<evidence type="ECO:0000313" key="11">
    <source>
        <dbReference type="Proteomes" id="UP000307956"/>
    </source>
</evidence>
<dbReference type="GO" id="GO:0043571">
    <property type="term" value="P:maintenance of CRISPR repeat elements"/>
    <property type="evidence" value="ECO:0007669"/>
    <property type="project" value="UniProtKB-UniRule"/>
</dbReference>
<keyword evidence="3 9" id="KW-0540">Nuclease</keyword>
<evidence type="ECO:0000256" key="2">
    <source>
        <dbReference type="ARBA" id="ARBA00009959"/>
    </source>
</evidence>
<comment type="subunit">
    <text evidence="9">Homodimer, forms a heterotetramer with a Cas1 homodimer.</text>
</comment>
<dbReference type="InterPro" id="IPR021127">
    <property type="entry name" value="CRISPR_associated_Cas2"/>
</dbReference>
<keyword evidence="4 9" id="KW-0479">Metal-binding</keyword>
<dbReference type="GO" id="GO:0046872">
    <property type="term" value="F:metal ion binding"/>
    <property type="evidence" value="ECO:0007669"/>
    <property type="project" value="UniProtKB-UniRule"/>
</dbReference>
<evidence type="ECO:0000256" key="1">
    <source>
        <dbReference type="ARBA" id="ARBA00001946"/>
    </source>
</evidence>
<comment type="function">
    <text evidence="9">CRISPR (clustered regularly interspaced short palindromic repeat), is an adaptive immune system that provides protection against mobile genetic elements (viruses, transposable elements and conjugative plasmids). CRISPR clusters contain sequences complementary to antecedent mobile elements and target invading nucleic acids. CRISPR clusters are transcribed and processed into CRISPR RNA (crRNA). Functions as a ssRNA-specific endoribonuclease. Involved in the integration of spacer DNA into the CRISPR cassette.</text>
</comment>
<reference evidence="10 11" key="1">
    <citation type="submission" date="2019-04" db="EMBL/GenBank/DDBJ databases">
        <title>Azoarcus rhizosphaerae sp. nov. isolated from rhizosphere of Ficus religiosa.</title>
        <authorList>
            <person name="Lin S.-Y."/>
            <person name="Hameed A."/>
            <person name="Hsu Y.-H."/>
            <person name="Young C.-C."/>
        </authorList>
    </citation>
    <scope>NUCLEOTIDE SEQUENCE [LARGE SCALE GENOMIC DNA]</scope>
    <source>
        <strain evidence="10 11">CC-YHH848</strain>
    </source>
</reference>
<dbReference type="SUPFAM" id="SSF143430">
    <property type="entry name" value="TTP0101/SSO1404-like"/>
    <property type="match status" value="1"/>
</dbReference>
<evidence type="ECO:0000256" key="6">
    <source>
        <dbReference type="ARBA" id="ARBA00022801"/>
    </source>
</evidence>
<accession>A0A4S4ALT0</accession>
<dbReference type="Proteomes" id="UP000307956">
    <property type="component" value="Unassembled WGS sequence"/>
</dbReference>
<proteinExistence type="inferred from homology"/>
<dbReference type="GO" id="GO:0004521">
    <property type="term" value="F:RNA endonuclease activity"/>
    <property type="evidence" value="ECO:0007669"/>
    <property type="project" value="InterPro"/>
</dbReference>
<dbReference type="CDD" id="cd09638">
    <property type="entry name" value="Cas2_I_II_III"/>
    <property type="match status" value="1"/>
</dbReference>
<dbReference type="HAMAP" id="MF_01471">
    <property type="entry name" value="Cas2"/>
    <property type="match status" value="1"/>
</dbReference>
<keyword evidence="6 9" id="KW-0378">Hydrolase</keyword>
<name>A0A4S4ALT0_9RHOO</name>
<feature type="binding site" evidence="9">
    <location>
        <position position="8"/>
    </location>
    <ligand>
        <name>Mg(2+)</name>
        <dbReference type="ChEBI" id="CHEBI:18420"/>
        <note>catalytic</note>
    </ligand>
</feature>
<evidence type="ECO:0000256" key="3">
    <source>
        <dbReference type="ARBA" id="ARBA00022722"/>
    </source>
</evidence>
<keyword evidence="7 9" id="KW-0460">Magnesium</keyword>
<protein>
    <recommendedName>
        <fullName evidence="9">CRISPR-associated endoribonuclease Cas2</fullName>
        <ecNumber evidence="9">3.1.-.-</ecNumber>
    </recommendedName>
</protein>
<comment type="caution">
    <text evidence="10">The sequence shown here is derived from an EMBL/GenBank/DDBJ whole genome shotgun (WGS) entry which is preliminary data.</text>
</comment>
<dbReference type="EMBL" id="SSOD01000011">
    <property type="protein sequence ID" value="THF60402.1"/>
    <property type="molecule type" value="Genomic_DNA"/>
</dbReference>
<evidence type="ECO:0000256" key="8">
    <source>
        <dbReference type="ARBA" id="ARBA00023118"/>
    </source>
</evidence>
<evidence type="ECO:0000256" key="9">
    <source>
        <dbReference type="HAMAP-Rule" id="MF_01471"/>
    </source>
</evidence>
<dbReference type="NCBIfam" id="TIGR01573">
    <property type="entry name" value="cas2"/>
    <property type="match status" value="1"/>
</dbReference>
<keyword evidence="5 9" id="KW-0255">Endonuclease</keyword>
<evidence type="ECO:0000313" key="10">
    <source>
        <dbReference type="EMBL" id="THF60402.1"/>
    </source>
</evidence>
<dbReference type="AlphaFoldDB" id="A0A4S4ALT0"/>
<evidence type="ECO:0000256" key="7">
    <source>
        <dbReference type="ARBA" id="ARBA00022842"/>
    </source>
</evidence>
<evidence type="ECO:0000256" key="5">
    <source>
        <dbReference type="ARBA" id="ARBA00022759"/>
    </source>
</evidence>
<comment type="similarity">
    <text evidence="2 9">Belongs to the CRISPR-associated endoribonuclease Cas2 protein family.</text>
</comment>
<gene>
    <name evidence="9 10" type="primary">cas2</name>
    <name evidence="10" type="ORF">E6O51_14485</name>
</gene>